<dbReference type="Proteomes" id="UP001604277">
    <property type="component" value="Unassembled WGS sequence"/>
</dbReference>
<evidence type="ECO:0000256" key="5">
    <source>
        <dbReference type="ARBA" id="ARBA00022679"/>
    </source>
</evidence>
<comment type="function">
    <text evidence="11">Catalyzes the glucosylation at the O-5 position of anthocyanidin 3-glucosides to form anthocyanidin 3,5-di-O-glucosides using UDP-glucose as sugar donor. Anthocyanidin 3,5-di-O-glucosides are molecules that are responsible for pigmentation. Also acts on anthocyanidin 3-O-(6-O-malonylglucoside). Much less active with hydroxycinnamoylglucose derivatives. No activity in the absence of the 3-O-glucoside group.</text>
</comment>
<evidence type="ECO:0000313" key="13">
    <source>
        <dbReference type="EMBL" id="KAL2490119.1"/>
    </source>
</evidence>
<evidence type="ECO:0000256" key="12">
    <source>
        <dbReference type="ARBA" id="ARBA00066781"/>
    </source>
</evidence>
<evidence type="ECO:0000256" key="3">
    <source>
        <dbReference type="ARBA" id="ARBA00009995"/>
    </source>
</evidence>
<evidence type="ECO:0000256" key="4">
    <source>
        <dbReference type="ARBA" id="ARBA00022448"/>
    </source>
</evidence>
<dbReference type="EC" id="2.4.1.298" evidence="12"/>
<gene>
    <name evidence="13" type="ORF">Fot_43411</name>
</gene>
<evidence type="ECO:0000256" key="2">
    <source>
        <dbReference type="ARBA" id="ARBA00004935"/>
    </source>
</evidence>
<dbReference type="Gene3D" id="3.40.50.2000">
    <property type="entry name" value="Glycogen Phosphorylase B"/>
    <property type="match status" value="2"/>
</dbReference>
<dbReference type="InterPro" id="IPR002213">
    <property type="entry name" value="UDP_glucos_trans"/>
</dbReference>
<dbReference type="GO" id="GO:0102816">
    <property type="term" value="F:UDP-D-glucose:delphinidin 3-O-glucosyl-5-O-caffeoylglucoside -O-beta-D-glucosyltransferase activity"/>
    <property type="evidence" value="ECO:0007669"/>
    <property type="project" value="UniProtKB-EC"/>
</dbReference>
<name>A0ABD1RSY3_9LAMI</name>
<dbReference type="CDD" id="cd03784">
    <property type="entry name" value="GT1_Gtf-like"/>
    <property type="match status" value="1"/>
</dbReference>
<evidence type="ECO:0000256" key="11">
    <source>
        <dbReference type="ARBA" id="ARBA00056922"/>
    </source>
</evidence>
<dbReference type="InterPro" id="IPR039309">
    <property type="entry name" value="BT1"/>
</dbReference>
<keyword evidence="7" id="KW-0732">Signal</keyword>
<evidence type="ECO:0000256" key="7">
    <source>
        <dbReference type="ARBA" id="ARBA00022729"/>
    </source>
</evidence>
<dbReference type="PANTHER" id="PTHR11926:SF1553">
    <property type="entry name" value="GLYCOSYLTRANSFERASE"/>
    <property type="match status" value="1"/>
</dbReference>
<keyword evidence="5" id="KW-0808">Transferase</keyword>
<evidence type="ECO:0000256" key="10">
    <source>
        <dbReference type="ARBA" id="ARBA00050360"/>
    </source>
</evidence>
<proteinExistence type="inferred from homology"/>
<comment type="catalytic activity">
    <reaction evidence="10">
        <text>an anthocyanidin 3-O-beta-D-glucoside + UDP-alpha-D-glucose = an anthocyanidin 3,5-di-O-beta-D-glucoside + UDP + 2 H(+)</text>
        <dbReference type="Rhea" id="RHEA:35423"/>
        <dbReference type="ChEBI" id="CHEBI:15378"/>
        <dbReference type="ChEBI" id="CHEBI:16307"/>
        <dbReference type="ChEBI" id="CHEBI:57503"/>
        <dbReference type="ChEBI" id="CHEBI:58223"/>
        <dbReference type="ChEBI" id="CHEBI:58885"/>
        <dbReference type="EC" id="2.4.1.298"/>
    </reaction>
</comment>
<keyword evidence="8" id="KW-1133">Transmembrane helix</keyword>
<evidence type="ECO:0000256" key="8">
    <source>
        <dbReference type="ARBA" id="ARBA00022989"/>
    </source>
</evidence>
<comment type="pathway">
    <text evidence="2">Pigment biosynthesis; anthocyanin biosynthesis.</text>
</comment>
<dbReference type="Pfam" id="PF00201">
    <property type="entry name" value="UDPGT"/>
    <property type="match status" value="1"/>
</dbReference>
<dbReference type="PROSITE" id="PS00375">
    <property type="entry name" value="UDPGT"/>
    <property type="match status" value="1"/>
</dbReference>
<dbReference type="InterPro" id="IPR035595">
    <property type="entry name" value="UDP_glycos_trans_CS"/>
</dbReference>
<comment type="similarity">
    <text evidence="3">Belongs to the UDP-glycosyltransferase family.</text>
</comment>
<accession>A0ABD1RSY3</accession>
<dbReference type="PANTHER" id="PTHR11926">
    <property type="entry name" value="GLUCOSYL/GLUCURONOSYL TRANSFERASES"/>
    <property type="match status" value="1"/>
</dbReference>
<keyword evidence="9" id="KW-0472">Membrane</keyword>
<keyword evidence="6" id="KW-0812">Transmembrane</keyword>
<reference evidence="14" key="1">
    <citation type="submission" date="2024-07" db="EMBL/GenBank/DDBJ databases">
        <title>Two chromosome-level genome assemblies of Korean endemic species Abeliophyllum distichum and Forsythia ovata (Oleaceae).</title>
        <authorList>
            <person name="Jang H."/>
        </authorList>
    </citation>
    <scope>NUCLEOTIDE SEQUENCE [LARGE SCALE GENOMIC DNA]</scope>
</reference>
<organism evidence="13 14">
    <name type="scientific">Forsythia ovata</name>
    <dbReference type="NCBI Taxonomy" id="205694"/>
    <lineage>
        <taxon>Eukaryota</taxon>
        <taxon>Viridiplantae</taxon>
        <taxon>Streptophyta</taxon>
        <taxon>Embryophyta</taxon>
        <taxon>Tracheophyta</taxon>
        <taxon>Spermatophyta</taxon>
        <taxon>Magnoliopsida</taxon>
        <taxon>eudicotyledons</taxon>
        <taxon>Gunneridae</taxon>
        <taxon>Pentapetalae</taxon>
        <taxon>asterids</taxon>
        <taxon>lamiids</taxon>
        <taxon>Lamiales</taxon>
        <taxon>Oleaceae</taxon>
        <taxon>Forsythieae</taxon>
        <taxon>Forsythia</taxon>
    </lineage>
</organism>
<evidence type="ECO:0000313" key="14">
    <source>
        <dbReference type="Proteomes" id="UP001604277"/>
    </source>
</evidence>
<comment type="caution">
    <text evidence="13">The sequence shown here is derived from an EMBL/GenBank/DDBJ whole genome shotgun (WGS) entry which is preliminary data.</text>
</comment>
<keyword evidence="14" id="KW-1185">Reference proteome</keyword>
<dbReference type="AlphaFoldDB" id="A0ABD1RSY3"/>
<keyword evidence="4" id="KW-0813">Transport</keyword>
<evidence type="ECO:0000256" key="6">
    <source>
        <dbReference type="ARBA" id="ARBA00022692"/>
    </source>
</evidence>
<evidence type="ECO:0000256" key="1">
    <source>
        <dbReference type="ARBA" id="ARBA00004141"/>
    </source>
</evidence>
<dbReference type="EMBL" id="JBFOLJ010000012">
    <property type="protein sequence ID" value="KAL2490119.1"/>
    <property type="molecule type" value="Genomic_DNA"/>
</dbReference>
<protein>
    <recommendedName>
        <fullName evidence="12">anthocyanidin 3-O-glucoside 5-O-glucosyltransferase</fullName>
        <ecNumber evidence="12">2.4.1.298</ecNumber>
    </recommendedName>
</protein>
<dbReference type="FunFam" id="3.40.50.2000:FF:000019">
    <property type="entry name" value="Glycosyltransferase"/>
    <property type="match status" value="1"/>
</dbReference>
<sequence length="652" mass="74158">MSITALLFRWREEPMIYALLQLNMGQQQTPNTIKWNWKLNPTVHLKSILKSTFILKLLCFYMNFAQQNQKIPNLSASTLLPKSNWKLYSDLMMAVKEDRIVCPLLWVVSFYCDDPNPIKFYLCYQTHCLNLDPSIIGMLYDRLGRSIPMRKLVGIVQFLYASSLLLHLVIVKQINVQLEIPNEVFALCFSSLAETIAQFKLLPFLVLFANLAPPGHINPMLQFAKRLRHKRIKITLAVTKFLFNTMQEFPDFVSMETISDGFDEGGRAHAGSLDEYLERFGRIGTKTLMELVEKLKNLDCAIDCIIFDPFLSWGFEVAKKSGLLGALFFTQSCAVDNIYYHVYTGKLKLPLSDSEIIIPGLPPLEPKDMPSVIYIHESHPAALKMLVNQVKHLGEADWTFVNSFYELEQEVIDSMAKFSSVKTIGPTIPSMYIDKQLPDDKEYGLSIFKPITDACKKWLNERTPRSVIYVSFGSLAELGLEQMEELAKGLKASNKYFLWVVRASEESKLPKNYAEETLENGLIVSWCPQLEVLAHDAVGCFITHCGWNSTLEALSLGVPMVAMPCWTDQSTNAKFVNDVWKTGIRTQPDEKGIVRNTEIVRCVEFVMDRDEGKEIRTNAIKWKEMAREAVDKGGSSDTNVDEFLSALMNPPI</sequence>
<dbReference type="Pfam" id="PF03092">
    <property type="entry name" value="BT1"/>
    <property type="match status" value="1"/>
</dbReference>
<dbReference type="SUPFAM" id="SSF53756">
    <property type="entry name" value="UDP-Glycosyltransferase/glycogen phosphorylase"/>
    <property type="match status" value="1"/>
</dbReference>
<comment type="subcellular location">
    <subcellularLocation>
        <location evidence="1">Membrane</location>
        <topology evidence="1">Multi-pass membrane protein</topology>
    </subcellularLocation>
</comment>
<dbReference type="GO" id="GO:0016020">
    <property type="term" value="C:membrane"/>
    <property type="evidence" value="ECO:0007669"/>
    <property type="project" value="UniProtKB-SubCell"/>
</dbReference>
<evidence type="ECO:0000256" key="9">
    <source>
        <dbReference type="ARBA" id="ARBA00023136"/>
    </source>
</evidence>